<organism evidence="2 3">
    <name type="scientific">Acaulospora morrowiae</name>
    <dbReference type="NCBI Taxonomy" id="94023"/>
    <lineage>
        <taxon>Eukaryota</taxon>
        <taxon>Fungi</taxon>
        <taxon>Fungi incertae sedis</taxon>
        <taxon>Mucoromycota</taxon>
        <taxon>Glomeromycotina</taxon>
        <taxon>Glomeromycetes</taxon>
        <taxon>Diversisporales</taxon>
        <taxon>Acaulosporaceae</taxon>
        <taxon>Acaulospora</taxon>
    </lineage>
</organism>
<dbReference type="EMBL" id="CAJVPV010050971">
    <property type="protein sequence ID" value="CAG8778618.1"/>
    <property type="molecule type" value="Genomic_DNA"/>
</dbReference>
<dbReference type="InterPro" id="IPR042099">
    <property type="entry name" value="ANL_N_sf"/>
</dbReference>
<dbReference type="Pfam" id="PF23024">
    <property type="entry name" value="AMP-dom_DIP2-like"/>
    <property type="match status" value="1"/>
</dbReference>
<dbReference type="PANTHER" id="PTHR22754">
    <property type="entry name" value="DISCO-INTERACTING PROTEIN 2 DIP2 -RELATED"/>
    <property type="match status" value="1"/>
</dbReference>
<feature type="domain" description="AMP-binding enzyme C-terminal" evidence="1">
    <location>
        <begin position="122"/>
        <end position="235"/>
    </location>
</feature>
<evidence type="ECO:0000313" key="3">
    <source>
        <dbReference type="Proteomes" id="UP000789342"/>
    </source>
</evidence>
<reference evidence="2" key="1">
    <citation type="submission" date="2021-06" db="EMBL/GenBank/DDBJ databases">
        <authorList>
            <person name="Kallberg Y."/>
            <person name="Tangrot J."/>
            <person name="Rosling A."/>
        </authorList>
    </citation>
    <scope>NUCLEOTIDE SEQUENCE</scope>
    <source>
        <strain evidence="2">CL551</strain>
    </source>
</reference>
<keyword evidence="3" id="KW-1185">Reference proteome</keyword>
<accession>A0A9N9JEN4</accession>
<dbReference type="AlphaFoldDB" id="A0A9N9JEN4"/>
<dbReference type="Gene3D" id="3.30.300.30">
    <property type="match status" value="1"/>
</dbReference>
<name>A0A9N9JEN4_9GLOM</name>
<feature type="non-terminal residue" evidence="2">
    <location>
        <position position="1"/>
    </location>
</feature>
<dbReference type="InterPro" id="IPR025110">
    <property type="entry name" value="AMP-bd_C"/>
</dbReference>
<protein>
    <submittedName>
        <fullName evidence="2">5949_t:CDS:1</fullName>
    </submittedName>
</protein>
<dbReference type="SUPFAM" id="SSF56801">
    <property type="entry name" value="Acetyl-CoA synthetase-like"/>
    <property type="match status" value="1"/>
</dbReference>
<feature type="non-terminal residue" evidence="2">
    <location>
        <position position="247"/>
    </location>
</feature>
<evidence type="ECO:0000313" key="2">
    <source>
        <dbReference type="EMBL" id="CAG8778618.1"/>
    </source>
</evidence>
<comment type="caution">
    <text evidence="2">The sequence shown here is derived from an EMBL/GenBank/DDBJ whole genome shotgun (WGS) entry which is preliminary data.</text>
</comment>
<proteinExistence type="predicted"/>
<evidence type="ECO:0000259" key="1">
    <source>
        <dbReference type="Pfam" id="PF23024"/>
    </source>
</evidence>
<sequence>IDIDPVALRKGHVKIRNNSSENSSNTVHSNIVSTGVPNLHMGVEVRIVDSVTRQLCSPNTVGEVWISSQSVGKGYYGKDKISEETFRTKLANCDHGNHGNFLRTGDLGFIYNGELFVTGREKDVIIINGKNHYPQDIELSVQECHNEIRPGCIAALHHQDHEVGTDSLIVLAEIRNQKEVRPEHLQLIVDEISRVVPAKHGLSAQRIIILKQHSLPKTTSGKLQRSKTKEMLLTGLLDKKILLSVGE</sequence>
<dbReference type="PANTHER" id="PTHR22754:SF32">
    <property type="entry name" value="DISCO-INTERACTING PROTEIN 2"/>
    <property type="match status" value="1"/>
</dbReference>
<dbReference type="Proteomes" id="UP000789342">
    <property type="component" value="Unassembled WGS sequence"/>
</dbReference>
<dbReference type="Gene3D" id="3.40.50.12780">
    <property type="entry name" value="N-terminal domain of ligase-like"/>
    <property type="match status" value="1"/>
</dbReference>
<gene>
    <name evidence="2" type="ORF">AMORRO_LOCUS17125</name>
</gene>
<dbReference type="OrthoDB" id="69964at2759"/>
<dbReference type="InterPro" id="IPR045851">
    <property type="entry name" value="AMP-bd_C_sf"/>
</dbReference>